<feature type="region of interest" description="Disordered" evidence="2">
    <location>
        <begin position="486"/>
        <end position="513"/>
    </location>
</feature>
<evidence type="ECO:0000256" key="2">
    <source>
        <dbReference type="SAM" id="MobiDB-lite"/>
    </source>
</evidence>
<dbReference type="OrthoDB" id="10254384at2759"/>
<reference evidence="3 4" key="1">
    <citation type="submission" date="2019-05" db="EMBL/GenBank/DDBJ databases">
        <title>The compact genome of Giardia muris reveals important steps in the evolution of intestinal protozoan parasites.</title>
        <authorList>
            <person name="Xu F."/>
            <person name="Jimenez-Gonzalez A."/>
            <person name="Einarsson E."/>
            <person name="Astvaldsson A."/>
            <person name="Peirasmaki D."/>
            <person name="Eckmann L."/>
            <person name="Andersson J.O."/>
            <person name="Svard S.G."/>
            <person name="Jerlstrom-Hultqvist J."/>
        </authorList>
    </citation>
    <scope>NUCLEOTIDE SEQUENCE [LARGE SCALE GENOMIC DNA]</scope>
    <source>
        <strain evidence="3 4">Roberts-Thomson</strain>
    </source>
</reference>
<evidence type="ECO:0000313" key="4">
    <source>
        <dbReference type="Proteomes" id="UP000315496"/>
    </source>
</evidence>
<comment type="caution">
    <text evidence="3">The sequence shown here is derived from an EMBL/GenBank/DDBJ whole genome shotgun (WGS) entry which is preliminary data.</text>
</comment>
<dbReference type="EMBL" id="VDLU01000001">
    <property type="protein sequence ID" value="TNJ30455.1"/>
    <property type="molecule type" value="Genomic_DNA"/>
</dbReference>
<dbReference type="PANTHER" id="PTHR23159:SF60">
    <property type="entry name" value="SPINDLE ASSEMBLY ABNORMAL PROTEIN 4"/>
    <property type="match status" value="1"/>
</dbReference>
<feature type="compositionally biased region" description="Low complexity" evidence="2">
    <location>
        <begin position="156"/>
        <end position="166"/>
    </location>
</feature>
<feature type="coiled-coil region" evidence="1">
    <location>
        <begin position="372"/>
        <end position="449"/>
    </location>
</feature>
<dbReference type="VEuPathDB" id="GiardiaDB:GMRT_10924"/>
<sequence length="562" mass="62706">MPPRQSSALISASSGPLRARDLNISSRLSSARTDGHDGPDRASHYQALEDQFQSLKAKYSASMEKLAESAQFGGSRAVEQLTAVNALNRELNRELTEAQDTIESLRVSLAEAELRESPRTSQGPSGRSRSDRPDGQSSLSPHPPLSRAGSRQTRPAAASTVAAAVTPKESTPPARPVIPPPYIPDEDYGHYIRASRSTQPGRTQSPPHNSPQPAPTSVAPPVGTDDLRERYDELQKAFGQREIHLRDLVHTLEDRDREIVMLKAAIAAAEQYHAARDDEVRAYLQECDEVQTHNSDVMREKVALLSRTRGENTDLRAELHVRTRELDDAKGRIATLEASLKTITAERDSFSTRLGVVKANAERLLIQRDGRIETLEEMLRTLKETQEITNEARAAELASLKEEADRQKQSATEALQSKEEELERLREDLHSLREELDRVTKERSIEAEEMSREISALKLASEKKPEEIRMSTRVITDTPTNATLPISEKENEEQLPTSSETGNARVREQGRQRASFSYGPRLVETNDLLVTDLTSRTRPRSAFNKPEGTQMLIPIEYLVVNK</sequence>
<feature type="compositionally biased region" description="Pro residues" evidence="2">
    <location>
        <begin position="173"/>
        <end position="183"/>
    </location>
</feature>
<keyword evidence="4" id="KW-1185">Reference proteome</keyword>
<evidence type="ECO:0000256" key="1">
    <source>
        <dbReference type="SAM" id="Coils"/>
    </source>
</evidence>
<evidence type="ECO:0000313" key="3">
    <source>
        <dbReference type="EMBL" id="TNJ30455.1"/>
    </source>
</evidence>
<organism evidence="3 4">
    <name type="scientific">Giardia muris</name>
    <dbReference type="NCBI Taxonomy" id="5742"/>
    <lineage>
        <taxon>Eukaryota</taxon>
        <taxon>Metamonada</taxon>
        <taxon>Diplomonadida</taxon>
        <taxon>Hexamitidae</taxon>
        <taxon>Giardiinae</taxon>
        <taxon>Giardia</taxon>
    </lineage>
</organism>
<feature type="compositionally biased region" description="Polar residues" evidence="2">
    <location>
        <begin position="195"/>
        <end position="207"/>
    </location>
</feature>
<proteinExistence type="predicted"/>
<dbReference type="AlphaFoldDB" id="A0A4Z1T0E5"/>
<keyword evidence="1" id="KW-0175">Coiled coil</keyword>
<dbReference type="PANTHER" id="PTHR23159">
    <property type="entry name" value="CENTROSOMAL PROTEIN 2"/>
    <property type="match status" value="1"/>
</dbReference>
<protein>
    <submittedName>
        <fullName evidence="3">Uncharacterized protein</fullName>
    </submittedName>
</protein>
<gene>
    <name evidence="3" type="ORF">GMRT_10924</name>
</gene>
<name>A0A4Z1T0E5_GIAMU</name>
<dbReference type="Proteomes" id="UP000315496">
    <property type="component" value="Chromosome 1"/>
</dbReference>
<feature type="region of interest" description="Disordered" evidence="2">
    <location>
        <begin position="109"/>
        <end position="224"/>
    </location>
</feature>
<accession>A0A4Z1T0E5</accession>